<comment type="caution">
    <text evidence="3">The sequence shown here is derived from an EMBL/GenBank/DDBJ whole genome shotgun (WGS) entry which is preliminary data.</text>
</comment>
<evidence type="ECO:0000256" key="2">
    <source>
        <dbReference type="SAM" id="MobiDB-lite"/>
    </source>
</evidence>
<proteinExistence type="predicted"/>
<accession>Q4RYV7</accession>
<evidence type="ECO:0000313" key="3">
    <source>
        <dbReference type="EMBL" id="CAG06425.1"/>
    </source>
</evidence>
<dbReference type="KEGG" id="tng:GSTEN00026775G001"/>
<dbReference type="OrthoDB" id="7312725at2759"/>
<protein>
    <submittedName>
        <fullName evidence="3">(spotted green pufferfish) hypothetical protein</fullName>
    </submittedName>
</protein>
<feature type="region of interest" description="Disordered" evidence="2">
    <location>
        <begin position="1"/>
        <end position="30"/>
    </location>
</feature>
<reference evidence="3" key="2">
    <citation type="submission" date="2004-02" db="EMBL/GenBank/DDBJ databases">
        <authorList>
            <consortium name="Genoscope"/>
            <consortium name="Whitehead Institute Centre for Genome Research"/>
        </authorList>
    </citation>
    <scope>NUCLEOTIDE SEQUENCE</scope>
</reference>
<keyword evidence="1" id="KW-0175">Coiled coil</keyword>
<evidence type="ECO:0000256" key="1">
    <source>
        <dbReference type="SAM" id="Coils"/>
    </source>
</evidence>
<sequence length="117" mass="13355">MRTAGESVPADLPQQISEDERRSNVKISSRTRKALREAEESLAVKLPLHFQEADPYSNDHNYALPACPTALKARLSEALARVESLERERRNSRIRERRARKNVDALLDAMYSLHAML</sequence>
<dbReference type="EMBL" id="CAAE01014974">
    <property type="protein sequence ID" value="CAG06425.1"/>
    <property type="molecule type" value="Genomic_DNA"/>
</dbReference>
<dbReference type="AlphaFoldDB" id="Q4RYV7"/>
<feature type="coiled-coil region" evidence="1">
    <location>
        <begin position="75"/>
        <end position="102"/>
    </location>
</feature>
<organism evidence="3">
    <name type="scientific">Tetraodon nigroviridis</name>
    <name type="common">Spotted green pufferfish</name>
    <name type="synonym">Chelonodon nigroviridis</name>
    <dbReference type="NCBI Taxonomy" id="99883"/>
    <lineage>
        <taxon>Eukaryota</taxon>
        <taxon>Metazoa</taxon>
        <taxon>Chordata</taxon>
        <taxon>Craniata</taxon>
        <taxon>Vertebrata</taxon>
        <taxon>Euteleostomi</taxon>
        <taxon>Actinopterygii</taxon>
        <taxon>Neopterygii</taxon>
        <taxon>Teleostei</taxon>
        <taxon>Neoteleostei</taxon>
        <taxon>Acanthomorphata</taxon>
        <taxon>Eupercaria</taxon>
        <taxon>Tetraodontiformes</taxon>
        <taxon>Tetradontoidea</taxon>
        <taxon>Tetraodontidae</taxon>
        <taxon>Tetraodon</taxon>
    </lineage>
</organism>
<reference evidence="3" key="1">
    <citation type="journal article" date="2004" name="Nature">
        <title>Genome duplication in the teleost fish Tetraodon nigroviridis reveals the early vertebrate proto-karyotype.</title>
        <authorList>
            <person name="Jaillon O."/>
            <person name="Aury J.-M."/>
            <person name="Brunet F."/>
            <person name="Petit J.-L."/>
            <person name="Stange-Thomann N."/>
            <person name="Mauceli E."/>
            <person name="Bouneau L."/>
            <person name="Fischer C."/>
            <person name="Ozouf-Costaz C."/>
            <person name="Bernot A."/>
            <person name="Nicaud S."/>
            <person name="Jaffe D."/>
            <person name="Fisher S."/>
            <person name="Lutfalla G."/>
            <person name="Dossat C."/>
            <person name="Segurens B."/>
            <person name="Dasilva C."/>
            <person name="Salanoubat M."/>
            <person name="Levy M."/>
            <person name="Boudet N."/>
            <person name="Castellano S."/>
            <person name="Anthouard V."/>
            <person name="Jubin C."/>
            <person name="Castelli V."/>
            <person name="Katinka M."/>
            <person name="Vacherie B."/>
            <person name="Biemont C."/>
            <person name="Skalli Z."/>
            <person name="Cattolico L."/>
            <person name="Poulain J."/>
            <person name="De Berardinis V."/>
            <person name="Cruaud C."/>
            <person name="Duprat S."/>
            <person name="Brottier P."/>
            <person name="Coutanceau J.-P."/>
            <person name="Gouzy J."/>
            <person name="Parra G."/>
            <person name="Lardier G."/>
            <person name="Chapple C."/>
            <person name="McKernan K.J."/>
            <person name="McEwan P."/>
            <person name="Bosak S."/>
            <person name="Kellis M."/>
            <person name="Volff J.-N."/>
            <person name="Guigo R."/>
            <person name="Zody M.C."/>
            <person name="Mesirov J."/>
            <person name="Lindblad-Toh K."/>
            <person name="Birren B."/>
            <person name="Nusbaum C."/>
            <person name="Kahn D."/>
            <person name="Robinson-Rechavi M."/>
            <person name="Laudet V."/>
            <person name="Schachter V."/>
            <person name="Quetier F."/>
            <person name="Saurin W."/>
            <person name="Scarpelli C."/>
            <person name="Wincker P."/>
            <person name="Lander E.S."/>
            <person name="Weissenbach J."/>
            <person name="Roest Crollius H."/>
        </authorList>
    </citation>
    <scope>NUCLEOTIDE SEQUENCE [LARGE SCALE GENOMIC DNA]</scope>
</reference>
<name>Q4RYV7_TETNG</name>
<gene>
    <name evidence="3" type="ORF">GSTENG00026775001</name>
</gene>